<protein>
    <submittedName>
        <fullName evidence="1">Uncharacterized protein</fullName>
    </submittedName>
</protein>
<evidence type="ECO:0000313" key="1">
    <source>
        <dbReference type="EMBL" id="AFK35429.1"/>
    </source>
</evidence>
<dbReference type="SUPFAM" id="SSF141562">
    <property type="entry name" value="At5g01610-like"/>
    <property type="match status" value="1"/>
</dbReference>
<organism evidence="1">
    <name type="scientific">Medicago truncatula</name>
    <name type="common">Barrel medic</name>
    <name type="synonym">Medicago tribuloides</name>
    <dbReference type="NCBI Taxonomy" id="3880"/>
    <lineage>
        <taxon>Eukaryota</taxon>
        <taxon>Viridiplantae</taxon>
        <taxon>Streptophyta</taxon>
        <taxon>Embryophyta</taxon>
        <taxon>Tracheophyta</taxon>
        <taxon>Spermatophyta</taxon>
        <taxon>Magnoliopsida</taxon>
        <taxon>eudicotyledons</taxon>
        <taxon>Gunneridae</taxon>
        <taxon>Pentapetalae</taxon>
        <taxon>rosids</taxon>
        <taxon>fabids</taxon>
        <taxon>Fabales</taxon>
        <taxon>Fabaceae</taxon>
        <taxon>Papilionoideae</taxon>
        <taxon>50 kb inversion clade</taxon>
        <taxon>NPAAA clade</taxon>
        <taxon>Hologalegina</taxon>
        <taxon>IRL clade</taxon>
        <taxon>Trifolieae</taxon>
        <taxon>Medicago</taxon>
    </lineage>
</organism>
<dbReference type="InterPro" id="IPR036758">
    <property type="entry name" value="At5g01610-like"/>
</dbReference>
<proteinExistence type="evidence at transcript level"/>
<dbReference type="ExpressionAtlas" id="I3S587">
    <property type="expression patterns" value="differential"/>
</dbReference>
<accession>I3S587</accession>
<dbReference type="InterPro" id="IPR007493">
    <property type="entry name" value="DUF538"/>
</dbReference>
<name>I3S587_MEDTR</name>
<dbReference type="Pfam" id="PF04398">
    <property type="entry name" value="DUF538"/>
    <property type="match status" value="1"/>
</dbReference>
<reference evidence="1" key="1">
    <citation type="submission" date="2012-05" db="EMBL/GenBank/DDBJ databases">
        <authorList>
            <person name="Krishnakumar V."/>
            <person name="Cheung F."/>
            <person name="Xiao Y."/>
            <person name="Chan A."/>
            <person name="Moskal W.A."/>
            <person name="Town C.D."/>
        </authorList>
    </citation>
    <scope>NUCLEOTIDE SEQUENCE</scope>
</reference>
<dbReference type="AlphaFoldDB" id="I3S587"/>
<sequence length="74" mass="8300">MNLLTDEIRGKSEVYNGDEICQAKSKELLLEINLPNGLLPLKDIEECGYHRESGLFGLSRKQAILTSLRKLIGL</sequence>
<dbReference type="Gene3D" id="2.30.240.10">
    <property type="entry name" value="At5g01610-like"/>
    <property type="match status" value="1"/>
</dbReference>
<dbReference type="EMBL" id="BT135634">
    <property type="protein sequence ID" value="AFK35429.1"/>
    <property type="molecule type" value="mRNA"/>
</dbReference>